<dbReference type="EMBL" id="OX365700">
    <property type="protein sequence ID" value="CAI4030934.1"/>
    <property type="molecule type" value="Genomic_DNA"/>
</dbReference>
<dbReference type="InterPro" id="IPR015854">
    <property type="entry name" value="ABC_transpr_LolD-like"/>
</dbReference>
<dbReference type="GO" id="GO:0016887">
    <property type="term" value="F:ATP hydrolysis activity"/>
    <property type="evidence" value="ECO:0007669"/>
    <property type="project" value="InterPro"/>
</dbReference>
<dbReference type="GO" id="GO:0005886">
    <property type="term" value="C:plasma membrane"/>
    <property type="evidence" value="ECO:0007669"/>
    <property type="project" value="TreeGrafter"/>
</dbReference>
<evidence type="ECO:0000256" key="3">
    <source>
        <dbReference type="ARBA" id="ARBA00022840"/>
    </source>
</evidence>
<evidence type="ECO:0000259" key="5">
    <source>
        <dbReference type="PROSITE" id="PS50893"/>
    </source>
</evidence>
<dbReference type="Pfam" id="PF00005">
    <property type="entry name" value="ABC_tran"/>
    <property type="match status" value="1"/>
</dbReference>
<dbReference type="SMART" id="SM00382">
    <property type="entry name" value="AAA"/>
    <property type="match status" value="1"/>
</dbReference>
<dbReference type="FunFam" id="3.40.50.300:FF:000032">
    <property type="entry name" value="Export ABC transporter ATP-binding protein"/>
    <property type="match status" value="1"/>
</dbReference>
<dbReference type="PROSITE" id="PS00211">
    <property type="entry name" value="ABC_TRANSPORTER_1"/>
    <property type="match status" value="1"/>
</dbReference>
<dbReference type="PANTHER" id="PTHR24220">
    <property type="entry name" value="IMPORT ATP-BINDING PROTEIN"/>
    <property type="match status" value="1"/>
</dbReference>
<dbReference type="PANTHER" id="PTHR24220:SF659">
    <property type="entry name" value="TRANSPORTER, PUTATIVE-RELATED"/>
    <property type="match status" value="1"/>
</dbReference>
<dbReference type="RefSeq" id="WP_289267902.1">
    <property type="nucleotide sequence ID" value="NZ_OX365700.1"/>
</dbReference>
<feature type="domain" description="ABC transporter" evidence="5">
    <location>
        <begin position="8"/>
        <end position="238"/>
    </location>
</feature>
<dbReference type="SUPFAM" id="SSF52540">
    <property type="entry name" value="P-loop containing nucleoside triphosphate hydrolases"/>
    <property type="match status" value="1"/>
</dbReference>
<evidence type="ECO:0000313" key="7">
    <source>
        <dbReference type="Proteomes" id="UP001179121"/>
    </source>
</evidence>
<keyword evidence="3 6" id="KW-0067">ATP-binding</keyword>
<dbReference type="GO" id="GO:0098796">
    <property type="term" value="C:membrane protein complex"/>
    <property type="evidence" value="ECO:0007669"/>
    <property type="project" value="UniProtKB-ARBA"/>
</dbReference>
<dbReference type="KEGG" id="nti:DNFV4_01366"/>
<dbReference type="CDD" id="cd03255">
    <property type="entry name" value="ABC_MJ0796_LolCDE_FtsE"/>
    <property type="match status" value="1"/>
</dbReference>
<evidence type="ECO:0000256" key="1">
    <source>
        <dbReference type="ARBA" id="ARBA00022448"/>
    </source>
</evidence>
<dbReference type="InterPro" id="IPR003439">
    <property type="entry name" value="ABC_transporter-like_ATP-bd"/>
</dbReference>
<protein>
    <submittedName>
        <fullName evidence="6">Lipoprotein-releasing system ATP-binding protein LolD</fullName>
    </submittedName>
</protein>
<name>A0AA86T2V8_9BACT</name>
<keyword evidence="6" id="KW-0449">Lipoprotein</keyword>
<keyword evidence="2" id="KW-0547">Nucleotide-binding</keyword>
<dbReference type="AlphaFoldDB" id="A0AA86T2V8"/>
<keyword evidence="1" id="KW-0813">Transport</keyword>
<dbReference type="InterPro" id="IPR017911">
    <property type="entry name" value="MacB-like_ATP-bd"/>
</dbReference>
<dbReference type="PROSITE" id="PS50893">
    <property type="entry name" value="ABC_TRANSPORTER_2"/>
    <property type="match status" value="1"/>
</dbReference>
<sequence>MSIRTYIVQLRAVSKIYDRGPVPVHALRDVTLSVGTGEFLALTGPSGCGKSTLLNLVAGLDRPTSGDIVLDGQPTGGWSSLQWTRARRDLIGIVFQAFHLLPALTAEENVAMPLLLSGSAGRSLSSRVAECLDLVGLRERAKHRPSELSGGEQQRVAIARGVVHRPRLLIADEPTGNLDSRTAAEILALLRSLPRQLGCTIMLATHSDAAARQADRLCRMKDGLLHDHPPKTLPQDTA</sequence>
<comment type="similarity">
    <text evidence="4">Belongs to the ABC transporter superfamily. Macrolide exporter (TC 3.A.1.122) family.</text>
</comment>
<dbReference type="GO" id="GO:0005524">
    <property type="term" value="F:ATP binding"/>
    <property type="evidence" value="ECO:0007669"/>
    <property type="project" value="UniProtKB-KW"/>
</dbReference>
<dbReference type="InterPro" id="IPR003593">
    <property type="entry name" value="AAA+_ATPase"/>
</dbReference>
<proteinExistence type="inferred from homology"/>
<evidence type="ECO:0000256" key="4">
    <source>
        <dbReference type="ARBA" id="ARBA00038388"/>
    </source>
</evidence>
<reference evidence="6" key="1">
    <citation type="submission" date="2022-10" db="EMBL/GenBank/DDBJ databases">
        <authorList>
            <person name="Koch H."/>
        </authorList>
    </citation>
    <scope>NUCLEOTIDE SEQUENCE</scope>
    <source>
        <strain evidence="6">DNF</strain>
    </source>
</reference>
<gene>
    <name evidence="6" type="ORF">DNFV4_01366</name>
</gene>
<accession>A0AA86T2V8</accession>
<keyword evidence="7" id="KW-1185">Reference proteome</keyword>
<evidence type="ECO:0000256" key="2">
    <source>
        <dbReference type="ARBA" id="ARBA00022741"/>
    </source>
</evidence>
<dbReference type="InterPro" id="IPR017871">
    <property type="entry name" value="ABC_transporter-like_CS"/>
</dbReference>
<evidence type="ECO:0000313" key="6">
    <source>
        <dbReference type="EMBL" id="CAI4030934.1"/>
    </source>
</evidence>
<organism evidence="6 7">
    <name type="scientific">Nitrospira tepida</name>
    <dbReference type="NCBI Taxonomy" id="2973512"/>
    <lineage>
        <taxon>Bacteria</taxon>
        <taxon>Pseudomonadati</taxon>
        <taxon>Nitrospirota</taxon>
        <taxon>Nitrospiria</taxon>
        <taxon>Nitrospirales</taxon>
        <taxon>Nitrospiraceae</taxon>
        <taxon>Nitrospira</taxon>
    </lineage>
</organism>
<dbReference type="Gene3D" id="3.40.50.300">
    <property type="entry name" value="P-loop containing nucleotide triphosphate hydrolases"/>
    <property type="match status" value="1"/>
</dbReference>
<dbReference type="GO" id="GO:0022857">
    <property type="term" value="F:transmembrane transporter activity"/>
    <property type="evidence" value="ECO:0007669"/>
    <property type="project" value="UniProtKB-ARBA"/>
</dbReference>
<dbReference type="InterPro" id="IPR027417">
    <property type="entry name" value="P-loop_NTPase"/>
</dbReference>
<dbReference type="Proteomes" id="UP001179121">
    <property type="component" value="Chromosome"/>
</dbReference>